<dbReference type="AlphaFoldDB" id="A0AAN9L4Y4"/>
<evidence type="ECO:0000313" key="1">
    <source>
        <dbReference type="EMBL" id="KAK7329101.1"/>
    </source>
</evidence>
<comment type="caution">
    <text evidence="1">The sequence shown here is derived from an EMBL/GenBank/DDBJ whole genome shotgun (WGS) entry which is preliminary data.</text>
</comment>
<dbReference type="Proteomes" id="UP001367508">
    <property type="component" value="Unassembled WGS sequence"/>
</dbReference>
<evidence type="ECO:0000313" key="2">
    <source>
        <dbReference type="Proteomes" id="UP001367508"/>
    </source>
</evidence>
<gene>
    <name evidence="1" type="ORF">VNO77_23247</name>
</gene>
<keyword evidence="2" id="KW-1185">Reference proteome</keyword>
<dbReference type="EMBL" id="JAYMYQ010000005">
    <property type="protein sequence ID" value="KAK7329101.1"/>
    <property type="molecule type" value="Genomic_DNA"/>
</dbReference>
<accession>A0AAN9L4Y4</accession>
<organism evidence="1 2">
    <name type="scientific">Canavalia gladiata</name>
    <name type="common">Sword bean</name>
    <name type="synonym">Dolichos gladiatus</name>
    <dbReference type="NCBI Taxonomy" id="3824"/>
    <lineage>
        <taxon>Eukaryota</taxon>
        <taxon>Viridiplantae</taxon>
        <taxon>Streptophyta</taxon>
        <taxon>Embryophyta</taxon>
        <taxon>Tracheophyta</taxon>
        <taxon>Spermatophyta</taxon>
        <taxon>Magnoliopsida</taxon>
        <taxon>eudicotyledons</taxon>
        <taxon>Gunneridae</taxon>
        <taxon>Pentapetalae</taxon>
        <taxon>rosids</taxon>
        <taxon>fabids</taxon>
        <taxon>Fabales</taxon>
        <taxon>Fabaceae</taxon>
        <taxon>Papilionoideae</taxon>
        <taxon>50 kb inversion clade</taxon>
        <taxon>NPAAA clade</taxon>
        <taxon>indigoferoid/millettioid clade</taxon>
        <taxon>Phaseoleae</taxon>
        <taxon>Canavalia</taxon>
    </lineage>
</organism>
<protein>
    <submittedName>
        <fullName evidence="1">Uncharacterized protein</fullName>
    </submittedName>
</protein>
<proteinExistence type="predicted"/>
<sequence>MRTPLLDKHPTHVWSPMKIRLTCTQMTIRLSEQLCTLGRSTILKEKLANKRGTKCIHKQDPGRRGRAIRVLKYHAKRMHVGFPSWLERLRPYEGGRVRVPHMAVF</sequence>
<name>A0AAN9L4Y4_CANGL</name>
<reference evidence="1 2" key="1">
    <citation type="submission" date="2024-01" db="EMBL/GenBank/DDBJ databases">
        <title>The genomes of 5 underutilized Papilionoideae crops provide insights into root nodulation and disease resistanc.</title>
        <authorList>
            <person name="Jiang F."/>
        </authorList>
    </citation>
    <scope>NUCLEOTIDE SEQUENCE [LARGE SCALE GENOMIC DNA]</scope>
    <source>
        <strain evidence="1">LVBAO_FW01</strain>
        <tissue evidence="1">Leaves</tissue>
    </source>
</reference>